<keyword evidence="1" id="KW-0560">Oxidoreductase</keyword>
<gene>
    <name evidence="3" type="ORF">A2Z21_00710</name>
</gene>
<dbReference type="GO" id="GO:0030976">
    <property type="term" value="F:thiamine pyrophosphate binding"/>
    <property type="evidence" value="ECO:0007669"/>
    <property type="project" value="InterPro"/>
</dbReference>
<dbReference type="Proteomes" id="UP000179157">
    <property type="component" value="Unassembled WGS sequence"/>
</dbReference>
<accession>A0A1F5UTJ6</accession>
<dbReference type="GO" id="GO:0045333">
    <property type="term" value="P:cellular respiration"/>
    <property type="evidence" value="ECO:0007669"/>
    <property type="project" value="UniProtKB-ARBA"/>
</dbReference>
<dbReference type="PANTHER" id="PTHR48084">
    <property type="entry name" value="2-OXOGLUTARATE OXIDOREDUCTASE SUBUNIT KORB-RELATED"/>
    <property type="match status" value="1"/>
</dbReference>
<organism evidence="3 4">
    <name type="scientific">Fraserbacteria sp. (strain RBG_16_55_9)</name>
    <dbReference type="NCBI Taxonomy" id="1817864"/>
    <lineage>
        <taxon>Bacteria</taxon>
        <taxon>Candidatus Fraseribacteriota</taxon>
    </lineage>
</organism>
<dbReference type="GO" id="GO:0016625">
    <property type="term" value="F:oxidoreductase activity, acting on the aldehyde or oxo group of donors, iron-sulfur protein as acceptor"/>
    <property type="evidence" value="ECO:0007669"/>
    <property type="project" value="UniProtKB-ARBA"/>
</dbReference>
<evidence type="ECO:0000256" key="1">
    <source>
        <dbReference type="ARBA" id="ARBA00023002"/>
    </source>
</evidence>
<evidence type="ECO:0000313" key="3">
    <source>
        <dbReference type="EMBL" id="OGF54465.1"/>
    </source>
</evidence>
<protein>
    <submittedName>
        <fullName evidence="3">2-oxoacid:ferredoxin oxidoreductase subunit beta</fullName>
    </submittedName>
</protein>
<comment type="caution">
    <text evidence="3">The sequence shown here is derived from an EMBL/GenBank/DDBJ whole genome shotgun (WGS) entry which is preliminary data.</text>
</comment>
<dbReference type="SUPFAM" id="SSF52518">
    <property type="entry name" value="Thiamin diphosphate-binding fold (THDP-binding)"/>
    <property type="match status" value="1"/>
</dbReference>
<dbReference type="InterPro" id="IPR029061">
    <property type="entry name" value="THDP-binding"/>
</dbReference>
<evidence type="ECO:0000259" key="2">
    <source>
        <dbReference type="Pfam" id="PF02775"/>
    </source>
</evidence>
<dbReference type="AlphaFoldDB" id="A0A1F5UTJ6"/>
<dbReference type="Gene3D" id="3.40.50.970">
    <property type="match status" value="1"/>
</dbReference>
<dbReference type="InterPro" id="IPR051457">
    <property type="entry name" value="2-oxoacid:Fd_oxidoreductase"/>
</dbReference>
<dbReference type="CDD" id="cd03375">
    <property type="entry name" value="TPP_OGFOR"/>
    <property type="match status" value="1"/>
</dbReference>
<evidence type="ECO:0000313" key="4">
    <source>
        <dbReference type="Proteomes" id="UP000179157"/>
    </source>
</evidence>
<name>A0A1F5UTJ6_FRAXR</name>
<reference evidence="3 4" key="1">
    <citation type="journal article" date="2016" name="Nat. Commun.">
        <title>Thousands of microbial genomes shed light on interconnected biogeochemical processes in an aquifer system.</title>
        <authorList>
            <person name="Anantharaman K."/>
            <person name="Brown C.T."/>
            <person name="Hug L.A."/>
            <person name="Sharon I."/>
            <person name="Castelle C.J."/>
            <person name="Probst A.J."/>
            <person name="Thomas B.C."/>
            <person name="Singh A."/>
            <person name="Wilkins M.J."/>
            <person name="Karaoz U."/>
            <person name="Brodie E.L."/>
            <person name="Williams K.H."/>
            <person name="Hubbard S.S."/>
            <person name="Banfield J.F."/>
        </authorList>
    </citation>
    <scope>NUCLEOTIDE SEQUENCE [LARGE SCALE GENOMIC DNA]</scope>
    <source>
        <strain evidence="4">RBG_16_55_9</strain>
    </source>
</reference>
<dbReference type="STRING" id="1817864.A2Z21_00710"/>
<dbReference type="PANTHER" id="PTHR48084:SF1">
    <property type="entry name" value="2-OXOGLUTARATE SYNTHASE SUBUNIT KORB"/>
    <property type="match status" value="1"/>
</dbReference>
<dbReference type="Pfam" id="PF02775">
    <property type="entry name" value="TPP_enzyme_C"/>
    <property type="match status" value="1"/>
</dbReference>
<proteinExistence type="predicted"/>
<dbReference type="EMBL" id="MFGX01000079">
    <property type="protein sequence ID" value="OGF54465.1"/>
    <property type="molecule type" value="Genomic_DNA"/>
</dbReference>
<feature type="domain" description="Thiamine pyrophosphate enzyme TPP-binding" evidence="2">
    <location>
        <begin position="62"/>
        <end position="198"/>
    </location>
</feature>
<dbReference type="InterPro" id="IPR011766">
    <property type="entry name" value="TPP_enzyme_TPP-bd"/>
</dbReference>
<sequence>MLREQYSEYLRSEELPSVWCPGCGNGIIVKALVNAIAALSLRRDDVVLVGGIGCSGRTPFILDFNTMHTTHGRALAFATGIKLARPELKVIVAMGDGDASAIGGNHFIHACRRNIDLAAIIFNNAIYGQTGGQLAPTTPQGKRSTTSLLGTIEPNFDLCKLALGAGAGFVARTTVFDFHELIETLTRALTHKGFSVVEALTPCPTYFGRMNDLREPYEMLHYLKDQTIPQALEDVPDEAAQMKRLPTGIFKDEQRMEYTELYSQLCKAAKGAAVSSSE</sequence>